<evidence type="ECO:0000256" key="1">
    <source>
        <dbReference type="ARBA" id="ARBA00001933"/>
    </source>
</evidence>
<evidence type="ECO:0000256" key="6">
    <source>
        <dbReference type="PIRSR" id="PIRSR602129-50"/>
    </source>
</evidence>
<dbReference type="Gene3D" id="3.90.1150.10">
    <property type="entry name" value="Aspartate Aminotransferase, domain 1"/>
    <property type="match status" value="1"/>
</dbReference>
<dbReference type="SUPFAM" id="SSF53383">
    <property type="entry name" value="PLP-dependent transferases"/>
    <property type="match status" value="1"/>
</dbReference>
<dbReference type="EMBL" id="CP003350">
    <property type="protein sequence ID" value="AFC86957.1"/>
    <property type="molecule type" value="Genomic_DNA"/>
</dbReference>
<dbReference type="GO" id="GO:0019752">
    <property type="term" value="P:carboxylic acid metabolic process"/>
    <property type="evidence" value="ECO:0007669"/>
    <property type="project" value="InterPro"/>
</dbReference>
<organism evidence="8 9">
    <name type="scientific">Frateuria aurantia (strain ATCC 33424 / DSM 6220 / KCTC 2777 / LMG 1558 / NBRC 3245 / NCIMB 13370)</name>
    <name type="common">Acetobacter aurantius</name>
    <dbReference type="NCBI Taxonomy" id="767434"/>
    <lineage>
        <taxon>Bacteria</taxon>
        <taxon>Pseudomonadati</taxon>
        <taxon>Pseudomonadota</taxon>
        <taxon>Gammaproteobacteria</taxon>
        <taxon>Lysobacterales</taxon>
        <taxon>Rhodanobacteraceae</taxon>
        <taxon>Frateuria</taxon>
    </lineage>
</organism>
<dbReference type="GO" id="GO:0030170">
    <property type="term" value="F:pyridoxal phosphate binding"/>
    <property type="evidence" value="ECO:0007669"/>
    <property type="project" value="InterPro"/>
</dbReference>
<feature type="modified residue" description="N6-(pyridoxal phosphate)lysine" evidence="6">
    <location>
        <position position="358"/>
    </location>
</feature>
<dbReference type="CDD" id="cd06450">
    <property type="entry name" value="DOPA_deC_like"/>
    <property type="match status" value="1"/>
</dbReference>
<keyword evidence="4 6" id="KW-0663">Pyridoxal phosphate</keyword>
<evidence type="ECO:0000256" key="2">
    <source>
        <dbReference type="ARBA" id="ARBA00009533"/>
    </source>
</evidence>
<name>H8KYF3_FRAAD</name>
<evidence type="ECO:0000256" key="4">
    <source>
        <dbReference type="ARBA" id="ARBA00022898"/>
    </source>
</evidence>
<proteinExistence type="inferred from homology"/>
<dbReference type="GO" id="GO:0005737">
    <property type="term" value="C:cytoplasm"/>
    <property type="evidence" value="ECO:0007669"/>
    <property type="project" value="TreeGrafter"/>
</dbReference>
<dbReference type="HOGENOM" id="CLU_011856_0_4_6"/>
<dbReference type="PANTHER" id="PTHR45677:SF8">
    <property type="entry name" value="CYSTEINE SULFINIC ACID DECARBOXYLASE"/>
    <property type="match status" value="1"/>
</dbReference>
<dbReference type="InterPro" id="IPR002129">
    <property type="entry name" value="PyrdxlP-dep_de-COase"/>
</dbReference>
<evidence type="ECO:0000256" key="5">
    <source>
        <dbReference type="ARBA" id="ARBA00023239"/>
    </source>
</evidence>
<dbReference type="InterPro" id="IPR015424">
    <property type="entry name" value="PyrdxlP-dep_Trfase"/>
</dbReference>
<dbReference type="PANTHER" id="PTHR45677">
    <property type="entry name" value="GLUTAMATE DECARBOXYLASE-RELATED"/>
    <property type="match status" value="1"/>
</dbReference>
<comment type="cofactor">
    <cofactor evidence="1 6 7">
        <name>pyridoxal 5'-phosphate</name>
        <dbReference type="ChEBI" id="CHEBI:597326"/>
    </cofactor>
</comment>
<dbReference type="Proteomes" id="UP000005234">
    <property type="component" value="Chromosome"/>
</dbReference>
<evidence type="ECO:0000313" key="8">
    <source>
        <dbReference type="EMBL" id="AFC86957.1"/>
    </source>
</evidence>
<dbReference type="Gene3D" id="3.40.640.10">
    <property type="entry name" value="Type I PLP-dependent aspartate aminotransferase-like (Major domain)"/>
    <property type="match status" value="1"/>
</dbReference>
<evidence type="ECO:0000256" key="7">
    <source>
        <dbReference type="RuleBase" id="RU000382"/>
    </source>
</evidence>
<gene>
    <name evidence="8" type="ordered locus">Fraau_2614</name>
</gene>
<dbReference type="Pfam" id="PF00282">
    <property type="entry name" value="Pyridoxal_deC"/>
    <property type="match status" value="1"/>
</dbReference>
<dbReference type="GO" id="GO:0016831">
    <property type="term" value="F:carboxy-lyase activity"/>
    <property type="evidence" value="ECO:0007669"/>
    <property type="project" value="UniProtKB-KW"/>
</dbReference>
<protein>
    <submittedName>
        <fullName evidence="8">PLP-dependent enzyme, glutamate decarboxylase</fullName>
    </submittedName>
</protein>
<keyword evidence="9" id="KW-1185">Reference proteome</keyword>
<evidence type="ECO:0000256" key="3">
    <source>
        <dbReference type="ARBA" id="ARBA00022793"/>
    </source>
</evidence>
<dbReference type="InterPro" id="IPR015421">
    <property type="entry name" value="PyrdxlP-dep_Trfase_major"/>
</dbReference>
<comment type="similarity">
    <text evidence="2 7">Belongs to the group II decarboxylase family.</text>
</comment>
<reference evidence="8" key="1">
    <citation type="submission" date="2012-02" db="EMBL/GenBank/DDBJ databases">
        <title>The complete genome of Frateuria aurantia DSM 6220.</title>
        <authorList>
            <consortium name="US DOE Joint Genome Institute (JGI-PGF)"/>
            <person name="Lucas S."/>
            <person name="Copeland A."/>
            <person name="Lapidus A."/>
            <person name="Glavina del Rio T."/>
            <person name="Dalin E."/>
            <person name="Tice H."/>
            <person name="Bruce D."/>
            <person name="Goodwin L."/>
            <person name="Pitluck S."/>
            <person name="Peters L."/>
            <person name="Ovchinnikova G."/>
            <person name="Teshima H."/>
            <person name="Kyrpides N."/>
            <person name="Mavromatis K."/>
            <person name="Ivanova N."/>
            <person name="Brettin T."/>
            <person name="Detter J.C."/>
            <person name="Han C."/>
            <person name="Larimer F."/>
            <person name="Land M."/>
            <person name="Hauser L."/>
            <person name="Markowitz V."/>
            <person name="Cheng J.-F."/>
            <person name="Hugenholtz P."/>
            <person name="Woyke T."/>
            <person name="Wu D."/>
            <person name="Brambilla E."/>
            <person name="Klenk H.-P."/>
            <person name="Eisen J.A."/>
        </authorList>
    </citation>
    <scope>NUCLEOTIDE SEQUENCE</scope>
    <source>
        <strain evidence="8">DSM 6220</strain>
    </source>
</reference>
<dbReference type="KEGG" id="fau:Fraau_2614"/>
<dbReference type="AlphaFoldDB" id="H8KYF3"/>
<dbReference type="InterPro" id="IPR015422">
    <property type="entry name" value="PyrdxlP-dep_Trfase_small"/>
</dbReference>
<dbReference type="STRING" id="767434.Fraau_2614"/>
<dbReference type="eggNOG" id="COG0076">
    <property type="taxonomic scope" value="Bacteria"/>
</dbReference>
<keyword evidence="3" id="KW-0210">Decarboxylase</keyword>
<keyword evidence="5 7" id="KW-0456">Lyase</keyword>
<sequence length="552" mass="60451">MACHLPADQARPILRRLTSGQASDGPAPGNALMKTNACLDPDLPPPAPALVADALLDRQGLDTYQAALTAAIGMVTRQWSSLQAPCHGISRPSLQAMIDRVDLDSPLGDLQAAMHEAGGLYLHEAMYFHHPHYLAHLNCPVLVAPLAAEVILSAVNSSMDTWDQSLGASLIEQKLMHWTANRCGLPPAQADGVMTSGGSQSNLMAMLLARDMAAARLEPRAPVRRHGLPESFRRMRILAADTTHFSIHKAAALLGLGERAVIEIATDDQGRLTPVAVEQALAHCRERAWIPIVLAATAGTTDMGSIDPLPELADICRRHALRLHVDAAYGGGLLASPHHRQRLAGIEAADSITIDYHKSWFQPVSCSAFLVRERRDWEWLTWHADYLNPASQIRPGCPNLVDKSLQTTRRFDAFKLWLSLRGPGPEAIGQLFDQVIELAGHCHQWLRQQDDIQLATSQPPMLSTLLFRYCPAGMHDEAAIDRLNQRIREALLASGEAVLGGTRRRRRHYLKFTLLNPRTTLADLQQILTLIRHHAGNLSTNDQPLAAGPPDA</sequence>
<evidence type="ECO:0000313" key="9">
    <source>
        <dbReference type="Proteomes" id="UP000005234"/>
    </source>
</evidence>
<accession>H8KYF3</accession>